<evidence type="ECO:0000256" key="1">
    <source>
        <dbReference type="SAM" id="MobiDB-lite"/>
    </source>
</evidence>
<evidence type="ECO:0000313" key="2">
    <source>
        <dbReference type="EMBL" id="TQL62797.1"/>
    </source>
</evidence>
<protein>
    <submittedName>
        <fullName evidence="2">Uncharacterized protein</fullName>
    </submittedName>
</protein>
<reference evidence="2 3" key="1">
    <citation type="submission" date="2019-06" db="EMBL/GenBank/DDBJ databases">
        <title>Sequencing the genomes of 1000 actinobacteria strains.</title>
        <authorList>
            <person name="Klenk H.-P."/>
        </authorList>
    </citation>
    <scope>NUCLEOTIDE SEQUENCE [LARGE SCALE GENOMIC DNA]</scope>
    <source>
        <strain evidence="2 3">DSM 8251</strain>
    </source>
</reference>
<sequence>MTTTPTKTDIIGLLACLPHELGGTPTANTMVVAGLDDSGRLVASATLPLVEALTAGVPDFVADGLRSQGVTATFVVAYHEVCIDTVATIATHMALALDHRGIDVVGVAQVGLTTDTWRRMLGWADDDDDMPMSGRNSELADHPALAKLQAQDQETAR</sequence>
<name>A0A542ZR44_9ACTN</name>
<proteinExistence type="predicted"/>
<dbReference type="EMBL" id="VFOR01000001">
    <property type="protein sequence ID" value="TQL62797.1"/>
    <property type="molecule type" value="Genomic_DNA"/>
</dbReference>
<dbReference type="Proteomes" id="UP000316196">
    <property type="component" value="Unassembled WGS sequence"/>
</dbReference>
<keyword evidence="3" id="KW-1185">Reference proteome</keyword>
<gene>
    <name evidence="2" type="ORF">FB460_0587</name>
</gene>
<dbReference type="RefSeq" id="WP_142092595.1">
    <property type="nucleotide sequence ID" value="NZ_BAAAMD010000001.1"/>
</dbReference>
<dbReference type="AlphaFoldDB" id="A0A542ZR44"/>
<evidence type="ECO:0000313" key="3">
    <source>
        <dbReference type="Proteomes" id="UP000316196"/>
    </source>
</evidence>
<comment type="caution">
    <text evidence="2">The sequence shown here is derived from an EMBL/GenBank/DDBJ whole genome shotgun (WGS) entry which is preliminary data.</text>
</comment>
<accession>A0A542ZR44</accession>
<feature type="region of interest" description="Disordered" evidence="1">
    <location>
        <begin position="126"/>
        <end position="157"/>
    </location>
</feature>
<organism evidence="2 3">
    <name type="scientific">Propioniferax innocua</name>
    <dbReference type="NCBI Taxonomy" id="1753"/>
    <lineage>
        <taxon>Bacteria</taxon>
        <taxon>Bacillati</taxon>
        <taxon>Actinomycetota</taxon>
        <taxon>Actinomycetes</taxon>
        <taxon>Propionibacteriales</taxon>
        <taxon>Propionibacteriaceae</taxon>
        <taxon>Propioniferax</taxon>
    </lineage>
</organism>